<comment type="caution">
    <text evidence="3">The sequence shown here is derived from an EMBL/GenBank/DDBJ whole genome shotgun (WGS) entry which is preliminary data.</text>
</comment>
<feature type="chain" id="PRO_5042858005" evidence="2">
    <location>
        <begin position="27"/>
        <end position="271"/>
    </location>
</feature>
<sequence length="271" mass="30160">MQLDPFQIGLDLSIVLYLALWECVLQHLLSEADRQGHRLSGSYPEVNLVKIGNGEVDQIRGLRLRSGRSKGASADSPEKAEGKAIVAGWRTKEGRWSVQRERRKEKIVHLIMETDNGNGQWKRTMKISKSALEARATRRESKSAEEGRRSVQRRDRRMGAERGGEVVGAERERKMEKISNSVFGARRESKPAEEGRRSVQRGERRMGIERSGEVAGARERGSWRKSLQVGADSEEGVRIGGRGEAVGAEAVHGVQRWSVCGTEACVLCVCV</sequence>
<dbReference type="EMBL" id="JBBNAG010000007">
    <property type="protein sequence ID" value="KAK9118600.1"/>
    <property type="molecule type" value="Genomic_DNA"/>
</dbReference>
<keyword evidence="2" id="KW-0732">Signal</keyword>
<keyword evidence="4" id="KW-1185">Reference proteome</keyword>
<reference evidence="3 4" key="1">
    <citation type="submission" date="2024-01" db="EMBL/GenBank/DDBJ databases">
        <title>Genome assemblies of Stephania.</title>
        <authorList>
            <person name="Yang L."/>
        </authorList>
    </citation>
    <scope>NUCLEOTIDE SEQUENCE [LARGE SCALE GENOMIC DNA]</scope>
    <source>
        <strain evidence="3">JXDWG</strain>
        <tissue evidence="3">Leaf</tissue>
    </source>
</reference>
<evidence type="ECO:0000256" key="2">
    <source>
        <dbReference type="SAM" id="SignalP"/>
    </source>
</evidence>
<feature type="compositionally biased region" description="Basic and acidic residues" evidence="1">
    <location>
        <begin position="185"/>
        <end position="221"/>
    </location>
</feature>
<feature type="signal peptide" evidence="2">
    <location>
        <begin position="1"/>
        <end position="26"/>
    </location>
</feature>
<gene>
    <name evidence="3" type="ORF">Scep_016693</name>
</gene>
<name>A0AAP0NUX1_9MAGN</name>
<protein>
    <submittedName>
        <fullName evidence="3">Uncharacterized protein</fullName>
    </submittedName>
</protein>
<dbReference type="Proteomes" id="UP001419268">
    <property type="component" value="Unassembled WGS sequence"/>
</dbReference>
<evidence type="ECO:0000313" key="3">
    <source>
        <dbReference type="EMBL" id="KAK9118600.1"/>
    </source>
</evidence>
<feature type="compositionally biased region" description="Basic and acidic residues" evidence="1">
    <location>
        <begin position="135"/>
        <end position="169"/>
    </location>
</feature>
<accession>A0AAP0NUX1</accession>
<evidence type="ECO:0000313" key="4">
    <source>
        <dbReference type="Proteomes" id="UP001419268"/>
    </source>
</evidence>
<organism evidence="3 4">
    <name type="scientific">Stephania cephalantha</name>
    <dbReference type="NCBI Taxonomy" id="152367"/>
    <lineage>
        <taxon>Eukaryota</taxon>
        <taxon>Viridiplantae</taxon>
        <taxon>Streptophyta</taxon>
        <taxon>Embryophyta</taxon>
        <taxon>Tracheophyta</taxon>
        <taxon>Spermatophyta</taxon>
        <taxon>Magnoliopsida</taxon>
        <taxon>Ranunculales</taxon>
        <taxon>Menispermaceae</taxon>
        <taxon>Menispermoideae</taxon>
        <taxon>Cissampelideae</taxon>
        <taxon>Stephania</taxon>
    </lineage>
</organism>
<feature type="region of interest" description="Disordered" evidence="1">
    <location>
        <begin position="132"/>
        <end position="169"/>
    </location>
</feature>
<dbReference type="AlphaFoldDB" id="A0AAP0NUX1"/>
<feature type="region of interest" description="Disordered" evidence="1">
    <location>
        <begin position="183"/>
        <end position="221"/>
    </location>
</feature>
<proteinExistence type="predicted"/>
<evidence type="ECO:0000256" key="1">
    <source>
        <dbReference type="SAM" id="MobiDB-lite"/>
    </source>
</evidence>